<protein>
    <submittedName>
        <fullName evidence="2">Uncharacterized protein</fullName>
    </submittedName>
</protein>
<sequence>MEEEMTPSLRGQRAASAALLGLVTLVTAGALVAVTTWMGRDSEPGQGSTFSVRLPATDAPRSSR</sequence>
<dbReference type="EMBL" id="JPMI01000291">
    <property type="protein sequence ID" value="KFA88403.1"/>
    <property type="molecule type" value="Genomic_DNA"/>
</dbReference>
<comment type="caution">
    <text evidence="2">The sequence shown here is derived from an EMBL/GenBank/DDBJ whole genome shotgun (WGS) entry which is preliminary data.</text>
</comment>
<dbReference type="AlphaFoldDB" id="A0A084SIW8"/>
<gene>
    <name evidence="2" type="ORF">Q664_40955</name>
</gene>
<dbReference type="Proteomes" id="UP000028547">
    <property type="component" value="Unassembled WGS sequence"/>
</dbReference>
<evidence type="ECO:0000313" key="2">
    <source>
        <dbReference type="EMBL" id="KFA88403.1"/>
    </source>
</evidence>
<evidence type="ECO:0000313" key="3">
    <source>
        <dbReference type="Proteomes" id="UP000028547"/>
    </source>
</evidence>
<accession>A0A084SIW8</accession>
<proteinExistence type="predicted"/>
<organism evidence="2 3">
    <name type="scientific">Archangium violaceum Cb vi76</name>
    <dbReference type="NCBI Taxonomy" id="1406225"/>
    <lineage>
        <taxon>Bacteria</taxon>
        <taxon>Pseudomonadati</taxon>
        <taxon>Myxococcota</taxon>
        <taxon>Myxococcia</taxon>
        <taxon>Myxococcales</taxon>
        <taxon>Cystobacterineae</taxon>
        <taxon>Archangiaceae</taxon>
        <taxon>Archangium</taxon>
    </lineage>
</organism>
<feature type="region of interest" description="Disordered" evidence="1">
    <location>
        <begin position="39"/>
        <end position="64"/>
    </location>
</feature>
<name>A0A084SIW8_9BACT</name>
<evidence type="ECO:0000256" key="1">
    <source>
        <dbReference type="SAM" id="MobiDB-lite"/>
    </source>
</evidence>
<reference evidence="2 3" key="1">
    <citation type="submission" date="2014-07" db="EMBL/GenBank/DDBJ databases">
        <title>Draft Genome Sequence of Gephyronic Acid Producer, Cystobacter violaceus Strain Cb vi76.</title>
        <authorList>
            <person name="Stevens D.C."/>
            <person name="Young J."/>
            <person name="Carmichael R."/>
            <person name="Tan J."/>
            <person name="Taylor R.E."/>
        </authorList>
    </citation>
    <scope>NUCLEOTIDE SEQUENCE [LARGE SCALE GENOMIC DNA]</scope>
    <source>
        <strain evidence="2 3">Cb vi76</strain>
    </source>
</reference>